<reference evidence="10 11" key="1">
    <citation type="submission" date="2016-12" db="EMBL/GenBank/DDBJ databases">
        <title>Diversity of luminous bacteria.</title>
        <authorList>
            <person name="Yoshizawa S."/>
            <person name="Kogure K."/>
        </authorList>
    </citation>
    <scope>NUCLEOTIDE SEQUENCE [LARGE SCALE GENOMIC DNA]</scope>
    <source>
        <strain evidence="10 11">LC1-200</strain>
    </source>
</reference>
<feature type="domain" description="GtrA/DPMS transmembrane" evidence="9">
    <location>
        <begin position="7"/>
        <end position="115"/>
    </location>
</feature>
<feature type="transmembrane region" description="Helical" evidence="8">
    <location>
        <begin position="89"/>
        <end position="115"/>
    </location>
</feature>
<accession>A0A2S7VW21</accession>
<dbReference type="PANTHER" id="PTHR38459">
    <property type="entry name" value="PROPHAGE BACTOPRENOL-LINKED GLUCOSE TRANSLOCASE HOMOLOG"/>
    <property type="match status" value="1"/>
</dbReference>
<dbReference type="InterPro" id="IPR016480">
    <property type="entry name" value="Glc_translocase_bactprenl-link"/>
</dbReference>
<evidence type="ECO:0000256" key="8">
    <source>
        <dbReference type="SAM" id="Phobius"/>
    </source>
</evidence>
<dbReference type="InterPro" id="IPR051401">
    <property type="entry name" value="GtrA_CellWall_Glycosyl"/>
</dbReference>
<evidence type="ECO:0000256" key="3">
    <source>
        <dbReference type="ARBA" id="ARBA00022692"/>
    </source>
</evidence>
<evidence type="ECO:0000256" key="5">
    <source>
        <dbReference type="ARBA" id="ARBA00023136"/>
    </source>
</evidence>
<proteinExistence type="inferred from homology"/>
<sequence>MLKLISKYSLIGVFNTIIHWASFFILYSLITNQSISNFIAFLIAVSFSFFANAKFTFKSKVTYKKYISYTLFLGFLSFFVGKFSDINQISPIITLIVFSMISFLVGFIYSNYFVFKDK</sequence>
<dbReference type="OrthoDB" id="5616234at2"/>
<comment type="function">
    <text evidence="6 7">Involved in O antigen modification. Involved in the translocation of bactoprenol-linked glucose across the cytoplasmic membrane.</text>
</comment>
<evidence type="ECO:0000256" key="4">
    <source>
        <dbReference type="ARBA" id="ARBA00022989"/>
    </source>
</evidence>
<protein>
    <recommendedName>
        <fullName evidence="7">Bactoprenol-linked glucose translocase</fullName>
    </recommendedName>
</protein>
<dbReference type="Proteomes" id="UP000238730">
    <property type="component" value="Unassembled WGS sequence"/>
</dbReference>
<dbReference type="Pfam" id="PF04138">
    <property type="entry name" value="GtrA_DPMS_TM"/>
    <property type="match status" value="1"/>
</dbReference>
<evidence type="ECO:0000256" key="1">
    <source>
        <dbReference type="ARBA" id="ARBA00004141"/>
    </source>
</evidence>
<dbReference type="AlphaFoldDB" id="A0A2S7VW21"/>
<dbReference type="GO" id="GO:0000271">
    <property type="term" value="P:polysaccharide biosynthetic process"/>
    <property type="evidence" value="ECO:0007669"/>
    <property type="project" value="InterPro"/>
</dbReference>
<dbReference type="RefSeq" id="WP_105059681.1">
    <property type="nucleotide sequence ID" value="NZ_MSCJ01000001.1"/>
</dbReference>
<keyword evidence="3 8" id="KW-0812">Transmembrane</keyword>
<name>A0A2S7VW21_PHOAN</name>
<comment type="subcellular location">
    <subcellularLocation>
        <location evidence="1">Membrane</location>
        <topology evidence="1">Multi-pass membrane protein</topology>
    </subcellularLocation>
</comment>
<keyword evidence="2 7" id="KW-0813">Transport</keyword>
<feature type="transmembrane region" description="Helical" evidence="8">
    <location>
        <begin position="66"/>
        <end position="83"/>
    </location>
</feature>
<dbReference type="GO" id="GO:0005886">
    <property type="term" value="C:plasma membrane"/>
    <property type="evidence" value="ECO:0007669"/>
    <property type="project" value="TreeGrafter"/>
</dbReference>
<feature type="transmembrane region" description="Helical" evidence="8">
    <location>
        <begin position="36"/>
        <end position="54"/>
    </location>
</feature>
<keyword evidence="4 8" id="KW-1133">Transmembrane helix</keyword>
<evidence type="ECO:0000313" key="10">
    <source>
        <dbReference type="EMBL" id="PQJ66279.1"/>
    </source>
</evidence>
<dbReference type="PIRSF" id="PIRSF006298">
    <property type="entry name" value="GtrA_prd"/>
    <property type="match status" value="1"/>
</dbReference>
<evidence type="ECO:0000259" key="9">
    <source>
        <dbReference type="Pfam" id="PF04138"/>
    </source>
</evidence>
<evidence type="ECO:0000256" key="7">
    <source>
        <dbReference type="PIRNR" id="PIRNR006298"/>
    </source>
</evidence>
<evidence type="ECO:0000256" key="2">
    <source>
        <dbReference type="ARBA" id="ARBA00022448"/>
    </source>
</evidence>
<feature type="transmembrane region" description="Helical" evidence="8">
    <location>
        <begin position="12"/>
        <end position="30"/>
    </location>
</feature>
<evidence type="ECO:0000256" key="6">
    <source>
        <dbReference type="ARBA" id="ARBA00025595"/>
    </source>
</evidence>
<dbReference type="EMBL" id="MSCJ01000001">
    <property type="protein sequence ID" value="PQJ66279.1"/>
    <property type="molecule type" value="Genomic_DNA"/>
</dbReference>
<comment type="similarity">
    <text evidence="7">Belongs to the gtrA family.</text>
</comment>
<dbReference type="InterPro" id="IPR007267">
    <property type="entry name" value="GtrA_DPMS_TM"/>
</dbReference>
<keyword evidence="5 8" id="KW-0472">Membrane</keyword>
<dbReference type="PANTHER" id="PTHR38459:SF1">
    <property type="entry name" value="PROPHAGE BACTOPRENOL-LINKED GLUCOSE TRANSLOCASE HOMOLOG"/>
    <property type="match status" value="1"/>
</dbReference>
<comment type="caution">
    <text evidence="10">The sequence shown here is derived from an EMBL/GenBank/DDBJ whole genome shotgun (WGS) entry which is preliminary data.</text>
</comment>
<gene>
    <name evidence="10" type="ORF">BTO08_02020</name>
</gene>
<evidence type="ECO:0000313" key="11">
    <source>
        <dbReference type="Proteomes" id="UP000238730"/>
    </source>
</evidence>
<organism evidence="10 11">
    <name type="scientific">Photobacterium angustum</name>
    <dbReference type="NCBI Taxonomy" id="661"/>
    <lineage>
        <taxon>Bacteria</taxon>
        <taxon>Pseudomonadati</taxon>
        <taxon>Pseudomonadota</taxon>
        <taxon>Gammaproteobacteria</taxon>
        <taxon>Vibrionales</taxon>
        <taxon>Vibrionaceae</taxon>
        <taxon>Photobacterium</taxon>
    </lineage>
</organism>